<evidence type="ECO:0000313" key="3">
    <source>
        <dbReference type="EMBL" id="GAG83378.1"/>
    </source>
</evidence>
<dbReference type="PROSITE" id="PS50887">
    <property type="entry name" value="GGDEF"/>
    <property type="match status" value="1"/>
</dbReference>
<dbReference type="EMBL" id="BART01011307">
    <property type="protein sequence ID" value="GAG83378.1"/>
    <property type="molecule type" value="Genomic_DNA"/>
</dbReference>
<dbReference type="InterPro" id="IPR043128">
    <property type="entry name" value="Rev_trsase/Diguanyl_cyclase"/>
</dbReference>
<feature type="transmembrane region" description="Helical" evidence="1">
    <location>
        <begin position="209"/>
        <end position="234"/>
    </location>
</feature>
<gene>
    <name evidence="3" type="ORF">S01H4_24148</name>
</gene>
<comment type="caution">
    <text evidence="3">The sequence shown here is derived from an EMBL/GenBank/DDBJ whole genome shotgun (WGS) entry which is preliminary data.</text>
</comment>
<organism evidence="3">
    <name type="scientific">marine sediment metagenome</name>
    <dbReference type="NCBI Taxonomy" id="412755"/>
    <lineage>
        <taxon>unclassified sequences</taxon>
        <taxon>metagenomes</taxon>
        <taxon>ecological metagenomes</taxon>
    </lineage>
</organism>
<keyword evidence="1" id="KW-1133">Transmembrane helix</keyword>
<dbReference type="InterPro" id="IPR000160">
    <property type="entry name" value="GGDEF_dom"/>
</dbReference>
<name>X1BGY2_9ZZZZ</name>
<dbReference type="AlphaFoldDB" id="X1BGY2"/>
<dbReference type="Pfam" id="PF00990">
    <property type="entry name" value="GGDEF"/>
    <property type="match status" value="1"/>
</dbReference>
<feature type="non-terminal residue" evidence="3">
    <location>
        <position position="302"/>
    </location>
</feature>
<dbReference type="InterPro" id="IPR052163">
    <property type="entry name" value="DGC-Regulatory_Protein"/>
</dbReference>
<sequence length="302" mass="34118">MAAGFASGRSTFEYALSTDARRASAQWVERTENRLFRKGFKQIEEISEQQVVIVARQIYDGYRKLANGDNAGDYRITRSIHEEFGLLASIDKLFSGWITRLTSLMDSDGHVSRVRNFAVLDQSGYLVLRSSGYAQQDIQMLLSNSIFQAELYKAMGLHATRVIGVHALPGKKQNGFRKTLIVPLIKDNKISRIYVLDIDQSSAATMTKAALIAASIMTSLLIVLGYSVPAVIAFRRIRQRWKIEDQLRFLAMHDPLTGLPNRMQLKNRLEQALPRAKRRNAVIAIMCIDLDRFKDVNDTLGH</sequence>
<dbReference type="SUPFAM" id="SSF55073">
    <property type="entry name" value="Nucleotide cyclase"/>
    <property type="match status" value="1"/>
</dbReference>
<dbReference type="PANTHER" id="PTHR46663">
    <property type="entry name" value="DIGUANYLATE CYCLASE DGCT-RELATED"/>
    <property type="match status" value="1"/>
</dbReference>
<feature type="domain" description="GGDEF" evidence="2">
    <location>
        <begin position="281"/>
        <end position="302"/>
    </location>
</feature>
<accession>X1BGY2</accession>
<reference evidence="3" key="1">
    <citation type="journal article" date="2014" name="Front. Microbiol.">
        <title>High frequency of phylogenetically diverse reductive dehalogenase-homologous genes in deep subseafloor sedimentary metagenomes.</title>
        <authorList>
            <person name="Kawai M."/>
            <person name="Futagami T."/>
            <person name="Toyoda A."/>
            <person name="Takaki Y."/>
            <person name="Nishi S."/>
            <person name="Hori S."/>
            <person name="Arai W."/>
            <person name="Tsubouchi T."/>
            <person name="Morono Y."/>
            <person name="Uchiyama I."/>
            <person name="Ito T."/>
            <person name="Fujiyama A."/>
            <person name="Inagaki F."/>
            <person name="Takami H."/>
        </authorList>
    </citation>
    <scope>NUCLEOTIDE SEQUENCE</scope>
    <source>
        <strain evidence="3">Expedition CK06-06</strain>
    </source>
</reference>
<dbReference type="InterPro" id="IPR029787">
    <property type="entry name" value="Nucleotide_cyclase"/>
</dbReference>
<dbReference type="PANTHER" id="PTHR46663:SF2">
    <property type="entry name" value="GGDEF DOMAIN-CONTAINING PROTEIN"/>
    <property type="match status" value="1"/>
</dbReference>
<keyword evidence="1" id="KW-0472">Membrane</keyword>
<evidence type="ECO:0000256" key="1">
    <source>
        <dbReference type="SAM" id="Phobius"/>
    </source>
</evidence>
<proteinExistence type="predicted"/>
<evidence type="ECO:0000259" key="2">
    <source>
        <dbReference type="PROSITE" id="PS50887"/>
    </source>
</evidence>
<keyword evidence="1" id="KW-0812">Transmembrane</keyword>
<protein>
    <recommendedName>
        <fullName evidence="2">GGDEF domain-containing protein</fullName>
    </recommendedName>
</protein>
<dbReference type="Gene3D" id="3.30.70.270">
    <property type="match status" value="1"/>
</dbReference>
<dbReference type="NCBIfam" id="TIGR00254">
    <property type="entry name" value="GGDEF"/>
    <property type="match status" value="1"/>
</dbReference>